<protein>
    <submittedName>
        <fullName evidence="1">Uncharacterized protein</fullName>
    </submittedName>
</protein>
<keyword evidence="2" id="KW-1185">Reference proteome</keyword>
<organism evidence="1 2">
    <name type="scientific">Anabarilius grahami</name>
    <name type="common">Kanglang fish</name>
    <name type="synonym">Barilius grahami</name>
    <dbReference type="NCBI Taxonomy" id="495550"/>
    <lineage>
        <taxon>Eukaryota</taxon>
        <taxon>Metazoa</taxon>
        <taxon>Chordata</taxon>
        <taxon>Craniata</taxon>
        <taxon>Vertebrata</taxon>
        <taxon>Euteleostomi</taxon>
        <taxon>Actinopterygii</taxon>
        <taxon>Neopterygii</taxon>
        <taxon>Teleostei</taxon>
        <taxon>Ostariophysi</taxon>
        <taxon>Cypriniformes</taxon>
        <taxon>Xenocyprididae</taxon>
        <taxon>Xenocypridinae</taxon>
        <taxon>Xenocypridinae incertae sedis</taxon>
        <taxon>Anabarilius</taxon>
    </lineage>
</organism>
<sequence length="75" mass="8651">PTYEELLEVLTRAVEKLKIEWPAKKQEVRQESKLDECFLPSRSQPLCQGLPFFPDLHIEVVEETSSVLCVQPPDI</sequence>
<proteinExistence type="predicted"/>
<reference evidence="1 2" key="1">
    <citation type="submission" date="2018-10" db="EMBL/GenBank/DDBJ databases">
        <title>Genome assembly for a Yunnan-Guizhou Plateau 3E fish, Anabarilius grahami (Regan), and its evolutionary and genetic applications.</title>
        <authorList>
            <person name="Jiang W."/>
        </authorList>
    </citation>
    <scope>NUCLEOTIDE SEQUENCE [LARGE SCALE GENOMIC DNA]</scope>
    <source>
        <strain evidence="1">AG-KIZ</strain>
        <tissue evidence="1">Muscle</tissue>
    </source>
</reference>
<dbReference type="OrthoDB" id="8948664at2759"/>
<dbReference type="AlphaFoldDB" id="A0A3N0Y0M0"/>
<evidence type="ECO:0000313" key="2">
    <source>
        <dbReference type="Proteomes" id="UP000281406"/>
    </source>
</evidence>
<evidence type="ECO:0000313" key="1">
    <source>
        <dbReference type="EMBL" id="ROK87100.1"/>
    </source>
</evidence>
<comment type="caution">
    <text evidence="1">The sequence shown here is derived from an EMBL/GenBank/DDBJ whole genome shotgun (WGS) entry which is preliminary data.</text>
</comment>
<accession>A0A3N0Y0M0</accession>
<name>A0A3N0Y0M0_ANAGA</name>
<gene>
    <name evidence="1" type="ORF">DPX16_10240</name>
</gene>
<feature type="non-terminal residue" evidence="1">
    <location>
        <position position="1"/>
    </location>
</feature>
<dbReference type="Proteomes" id="UP000281406">
    <property type="component" value="Unassembled WGS sequence"/>
</dbReference>
<dbReference type="EMBL" id="RJVU01055202">
    <property type="protein sequence ID" value="ROK87100.1"/>
    <property type="molecule type" value="Genomic_DNA"/>
</dbReference>